<name>A0A340WMU1_LIPVE</name>
<accession>A0A340WMU1</accession>
<dbReference type="Proteomes" id="UP000265300">
    <property type="component" value="Unplaced"/>
</dbReference>
<organism evidence="2 3">
    <name type="scientific">Lipotes vexillifer</name>
    <name type="common">Yangtze river dolphin</name>
    <dbReference type="NCBI Taxonomy" id="118797"/>
    <lineage>
        <taxon>Eukaryota</taxon>
        <taxon>Metazoa</taxon>
        <taxon>Chordata</taxon>
        <taxon>Craniata</taxon>
        <taxon>Vertebrata</taxon>
        <taxon>Euteleostomi</taxon>
        <taxon>Mammalia</taxon>
        <taxon>Eutheria</taxon>
        <taxon>Laurasiatheria</taxon>
        <taxon>Artiodactyla</taxon>
        <taxon>Whippomorpha</taxon>
        <taxon>Cetacea</taxon>
        <taxon>Odontoceti</taxon>
        <taxon>Lipotidae</taxon>
        <taxon>Lipotes</taxon>
    </lineage>
</organism>
<evidence type="ECO:0000256" key="1">
    <source>
        <dbReference type="SAM" id="MobiDB-lite"/>
    </source>
</evidence>
<feature type="region of interest" description="Disordered" evidence="1">
    <location>
        <begin position="116"/>
        <end position="204"/>
    </location>
</feature>
<feature type="compositionally biased region" description="Basic and acidic residues" evidence="1">
    <location>
        <begin position="8"/>
        <end position="34"/>
    </location>
</feature>
<feature type="region of interest" description="Disordered" evidence="1">
    <location>
        <begin position="238"/>
        <end position="259"/>
    </location>
</feature>
<feature type="region of interest" description="Disordered" evidence="1">
    <location>
        <begin position="61"/>
        <end position="94"/>
    </location>
</feature>
<feature type="compositionally biased region" description="Basic residues" evidence="1">
    <location>
        <begin position="67"/>
        <end position="82"/>
    </location>
</feature>
<evidence type="ECO:0000313" key="3">
    <source>
        <dbReference type="RefSeq" id="XP_007450026.1"/>
    </source>
</evidence>
<sequence length="494" mass="52632">MTDLETAALKEEFLTQSSREEGCTTLHGAHEERQGLSAGRGPEARAPALLSSSLEIRMLPAQEVHSVNHRGTSRRTSPRREHHSPLPAAPRGLREDRLHAWTGALMGNTGRLGAASAARAAAEPPASGQRYRPGRALAQDGPLSAHRCITFGPHPRPPPAAPPPAPPYRPAPGYSPGHPRPPPAPFRPRLLRREQNPRPAGPGCAHARACVLRTEAARLAARAPRLRLRPALRRVVFHRPGSRPPLPRPGPGSPAAVEGRAGTLKPRLLRGLRRKLLVPPSQVDDLRSGPLVPALFTCRRTWELAQVRRRVGPGHGACGAQWQWQGAAGRRSLPPGRAGAAAGPTRCPGHVAPETPGCPPPLTAGGQLRGRRALAARVPAETRVSSCCKYRPPPLSRGADLLFSLDWGGGRRGAGRGREEESLTLGRGAAGGEPAPRVCCPRGRRSRPGRSASAALGWKQVLSQDIKTGLHCPLVLTLLQLPLGAQLSPRRAKS</sequence>
<proteinExistence type="predicted"/>
<feature type="region of interest" description="Disordered" evidence="1">
    <location>
        <begin position="410"/>
        <end position="453"/>
    </location>
</feature>
<dbReference type="AlphaFoldDB" id="A0A340WMU1"/>
<feature type="region of interest" description="Disordered" evidence="1">
    <location>
        <begin position="1"/>
        <end position="46"/>
    </location>
</feature>
<dbReference type="RefSeq" id="XP_007450026.1">
    <property type="nucleotide sequence ID" value="XM_007449964.1"/>
</dbReference>
<feature type="compositionally biased region" description="Pro residues" evidence="1">
    <location>
        <begin position="242"/>
        <end position="252"/>
    </location>
</feature>
<gene>
    <name evidence="3" type="primary">LOC103082186</name>
</gene>
<evidence type="ECO:0000313" key="2">
    <source>
        <dbReference type="Proteomes" id="UP000265300"/>
    </source>
</evidence>
<reference evidence="3" key="1">
    <citation type="submission" date="2025-08" db="UniProtKB">
        <authorList>
            <consortium name="RefSeq"/>
        </authorList>
    </citation>
    <scope>IDENTIFICATION</scope>
</reference>
<keyword evidence="2" id="KW-1185">Reference proteome</keyword>
<protein>
    <submittedName>
        <fullName evidence="3">Zinc finger protein ZIC 5-like</fullName>
    </submittedName>
</protein>
<dbReference type="InParanoid" id="A0A340WMU1"/>
<feature type="compositionally biased region" description="Pro residues" evidence="1">
    <location>
        <begin position="154"/>
        <end position="170"/>
    </location>
</feature>
<dbReference type="GeneID" id="103082186"/>
<feature type="compositionally biased region" description="Low complexity" evidence="1">
    <location>
        <begin position="116"/>
        <end position="127"/>
    </location>
</feature>
<dbReference type="KEGG" id="lve:103082186"/>